<evidence type="ECO:0000313" key="1">
    <source>
        <dbReference type="EMBL" id="MBR9650518.1"/>
    </source>
</evidence>
<accession>A0ABS5HPK6</accession>
<proteinExistence type="predicted"/>
<comment type="caution">
    <text evidence="1">The sequence shown here is derived from an EMBL/GenBank/DDBJ whole genome shotgun (WGS) entry which is preliminary data.</text>
</comment>
<protein>
    <submittedName>
        <fullName evidence="1">Uncharacterized protein</fullName>
    </submittedName>
</protein>
<dbReference type="RefSeq" id="WP_212700029.1">
    <property type="nucleotide sequence ID" value="NZ_JADMKU010000003.1"/>
</dbReference>
<keyword evidence="2" id="KW-1185">Reference proteome</keyword>
<dbReference type="Proteomes" id="UP001195941">
    <property type="component" value="Unassembled WGS sequence"/>
</dbReference>
<sequence>MNDKKGVRFQRFLLSKGVRFSMAQSAKSSTRPDDVRSKTAAAGHFSFFATRNFMRAA</sequence>
<name>A0ABS5HPK6_9RHOB</name>
<dbReference type="EMBL" id="JADMKU010000003">
    <property type="protein sequence ID" value="MBR9650518.1"/>
    <property type="molecule type" value="Genomic_DNA"/>
</dbReference>
<evidence type="ECO:0000313" key="2">
    <source>
        <dbReference type="Proteomes" id="UP001195941"/>
    </source>
</evidence>
<reference evidence="1 2" key="1">
    <citation type="journal article" date="2021" name="Arch. Microbiol.">
        <title>Thalassobius aquimarinus sp. nov., isolated from the Sea of Japan seashore.</title>
        <authorList>
            <person name="Kurilenko V.V."/>
            <person name="Romanenko L.A."/>
            <person name="Chernysheva N.Y."/>
            <person name="Velansky P.V."/>
            <person name="Tekutyeva L.A."/>
            <person name="Isaeva M.P."/>
            <person name="Mikhailov V.V."/>
        </authorList>
    </citation>
    <scope>NUCLEOTIDE SEQUENCE [LARGE SCALE GENOMIC DNA]</scope>
    <source>
        <strain evidence="1 2">KMM 8518</strain>
    </source>
</reference>
<gene>
    <name evidence="1" type="ORF">IT775_05185</name>
</gene>
<organism evidence="1 2">
    <name type="scientific">Thalassovita aquimarina</name>
    <dbReference type="NCBI Taxonomy" id="2785917"/>
    <lineage>
        <taxon>Bacteria</taxon>
        <taxon>Pseudomonadati</taxon>
        <taxon>Pseudomonadota</taxon>
        <taxon>Alphaproteobacteria</taxon>
        <taxon>Rhodobacterales</taxon>
        <taxon>Roseobacteraceae</taxon>
        <taxon>Thalassovita</taxon>
    </lineage>
</organism>